<dbReference type="Proteomes" id="UP001060215">
    <property type="component" value="Chromosome 15"/>
</dbReference>
<evidence type="ECO:0000313" key="1">
    <source>
        <dbReference type="EMBL" id="KAI7986609.1"/>
    </source>
</evidence>
<reference evidence="1 2" key="1">
    <citation type="journal article" date="2022" name="Plant J.">
        <title>Chromosome-level genome of Camellia lanceoleosa provides a valuable resource for understanding genome evolution and self-incompatibility.</title>
        <authorList>
            <person name="Gong W."/>
            <person name="Xiao S."/>
            <person name="Wang L."/>
            <person name="Liao Z."/>
            <person name="Chang Y."/>
            <person name="Mo W."/>
            <person name="Hu G."/>
            <person name="Li W."/>
            <person name="Zhao G."/>
            <person name="Zhu H."/>
            <person name="Hu X."/>
            <person name="Ji K."/>
            <person name="Xiang X."/>
            <person name="Song Q."/>
            <person name="Yuan D."/>
            <person name="Jin S."/>
            <person name="Zhang L."/>
        </authorList>
    </citation>
    <scope>NUCLEOTIDE SEQUENCE [LARGE SCALE GENOMIC DNA]</scope>
    <source>
        <strain evidence="1">SQ_2022a</strain>
    </source>
</reference>
<protein>
    <submittedName>
        <fullName evidence="1">Heavy metal-associated isoprenylated plant protein 8</fullName>
    </submittedName>
</protein>
<organism evidence="1 2">
    <name type="scientific">Camellia lanceoleosa</name>
    <dbReference type="NCBI Taxonomy" id="1840588"/>
    <lineage>
        <taxon>Eukaryota</taxon>
        <taxon>Viridiplantae</taxon>
        <taxon>Streptophyta</taxon>
        <taxon>Embryophyta</taxon>
        <taxon>Tracheophyta</taxon>
        <taxon>Spermatophyta</taxon>
        <taxon>Magnoliopsida</taxon>
        <taxon>eudicotyledons</taxon>
        <taxon>Gunneridae</taxon>
        <taxon>Pentapetalae</taxon>
        <taxon>asterids</taxon>
        <taxon>Ericales</taxon>
        <taxon>Theaceae</taxon>
        <taxon>Camellia</taxon>
    </lineage>
</organism>
<accession>A0ACC0FDM0</accession>
<comment type="caution">
    <text evidence="1">The sequence shown here is derived from an EMBL/GenBank/DDBJ whole genome shotgun (WGS) entry which is preliminary data.</text>
</comment>
<gene>
    <name evidence="1" type="ORF">LOK49_LG14G00605</name>
</gene>
<dbReference type="EMBL" id="CM045772">
    <property type="protein sequence ID" value="KAI7986609.1"/>
    <property type="molecule type" value="Genomic_DNA"/>
</dbReference>
<evidence type="ECO:0000313" key="2">
    <source>
        <dbReference type="Proteomes" id="UP001060215"/>
    </source>
</evidence>
<proteinExistence type="predicted"/>
<name>A0ACC0FDM0_9ERIC</name>
<sequence>MEQQDEEEEQLSQQGSREWEPIHYLHHHPPPLLHSSSNTLHRSLSDSQTQFRECSMVAFRDTHFDSNHDHSIVFPPINHEGLHITSSPSDDQHQDLKSSNSPPDYNRLVPLSPPQTAGVGGEEVARWVRFGFELLRSKVSGIASSVRNFVGFGGTNWSYSLAANRSFSSATGVAAALLVWWLLAAVRRRRRRVLVRKESRDHLILLVKEKDEKINHLLQQIAQMNQVLLSLHRDSLSGTSGSTKRVLSSQMYRVSIHVEIYAVLLLQSNIPNKENNNNQGPTQEQAENQPQRNNNEEINAENTNEEIKEENKGNKPNPKGVIVLGVYMHCQGCADKIVKYLRGFGVEQIETDMKNHTVTVKGKKADPKKILERLPKKSNKHVKSSPPFSEKKEENNRAKKQEVQPKEVEVVLKIYMHCEGCSEDIKYRIYKMQGIFSA</sequence>
<keyword evidence="2" id="KW-1185">Reference proteome</keyword>